<dbReference type="PANTHER" id="PTHR10656:SF42">
    <property type="entry name" value="CYCLIC GMP-AMP SYNTHASE-LIKE PROTEIN-RELATED"/>
    <property type="match status" value="1"/>
</dbReference>
<evidence type="ECO:0000256" key="7">
    <source>
        <dbReference type="ARBA" id="ARBA00022741"/>
    </source>
</evidence>
<keyword evidence="11" id="KW-0464">Manganese</keyword>
<feature type="domain" description="Mab-21-like HhH/H2TH-like" evidence="13">
    <location>
        <begin position="241"/>
        <end position="330"/>
    </location>
</feature>
<dbReference type="EMBL" id="JALNTZ010000007">
    <property type="protein sequence ID" value="KAJ3644769.1"/>
    <property type="molecule type" value="Genomic_DNA"/>
</dbReference>
<evidence type="ECO:0000259" key="12">
    <source>
        <dbReference type="Pfam" id="PF03281"/>
    </source>
</evidence>
<dbReference type="AlphaFoldDB" id="A0AA38M6C7"/>
<dbReference type="InterPro" id="IPR046903">
    <property type="entry name" value="Mab-21-like_nuc_Trfase"/>
</dbReference>
<keyword evidence="9" id="KW-0460">Magnesium</keyword>
<evidence type="ECO:0000313" key="14">
    <source>
        <dbReference type="EMBL" id="KAJ3644769.1"/>
    </source>
</evidence>
<evidence type="ECO:0000256" key="4">
    <source>
        <dbReference type="ARBA" id="ARBA00022679"/>
    </source>
</evidence>
<dbReference type="Pfam" id="PF20266">
    <property type="entry name" value="Mab-21_C"/>
    <property type="match status" value="1"/>
</dbReference>
<dbReference type="SMART" id="SM01265">
    <property type="entry name" value="Mab-21"/>
    <property type="match status" value="1"/>
</dbReference>
<evidence type="ECO:0000313" key="15">
    <source>
        <dbReference type="Proteomes" id="UP001168821"/>
    </source>
</evidence>
<reference evidence="14" key="1">
    <citation type="journal article" date="2023" name="G3 (Bethesda)">
        <title>Whole genome assemblies of Zophobas morio and Tenebrio molitor.</title>
        <authorList>
            <person name="Kaur S."/>
            <person name="Stinson S.A."/>
            <person name="diCenzo G.C."/>
        </authorList>
    </citation>
    <scope>NUCLEOTIDE SEQUENCE</scope>
    <source>
        <strain evidence="14">QUZm001</strain>
    </source>
</reference>
<keyword evidence="4" id="KW-0808">Transferase</keyword>
<dbReference type="GO" id="GO:0005525">
    <property type="term" value="F:GTP binding"/>
    <property type="evidence" value="ECO:0007669"/>
    <property type="project" value="UniProtKB-KW"/>
</dbReference>
<dbReference type="InterPro" id="IPR046906">
    <property type="entry name" value="Mab-21_HhH/H2TH-like"/>
</dbReference>
<dbReference type="Proteomes" id="UP001168821">
    <property type="component" value="Unassembled WGS sequence"/>
</dbReference>
<dbReference type="GO" id="GO:0046872">
    <property type="term" value="F:metal ion binding"/>
    <property type="evidence" value="ECO:0007669"/>
    <property type="project" value="UniProtKB-KW"/>
</dbReference>
<dbReference type="GO" id="GO:0005524">
    <property type="term" value="F:ATP binding"/>
    <property type="evidence" value="ECO:0007669"/>
    <property type="project" value="UniProtKB-KW"/>
</dbReference>
<accession>A0AA38M6C7</accession>
<sequence length="521" mass="60038">MEHNLHEINRTFINLPEWMVYTNNEIIGDVVPRFIDTMKQQDPLFDAMFRRVFYGGSYYDGLKVGDPGEFDLDLLLDLPRYAQPELVDSIYPGFVQVQVNRLDAWMRQPEALPSYSNFGRLLDDNRHVNTDKVLSWMEGLVQRSLNNFVAGNSLRVTFSKSGPALTLHIIAPTTKMDVDLVPCFVFRDDKWPSGFRRNPVPSKPEFFVVPKNPKDSADVSRFWRLSFQEQERVMIDNKLTLKPTLKLLKKMRDSSNATWIPSYYIKTMFLHACLTKSESYWRRPLSEVFVDMLKEYQQYVKQGQIPYFWDEKNNLFHQKVNKKTFKNVSRWLDKAIKKIEKNPNDAQIVAKILLTPKEYLSLPSTQKILRDEFFERQIELSKLYGNSSPLPQEFDFYVWVAILIYGFYCITNDKPHLDIYPNSDAFFRRLVYSLGVKVASSIVDTALTYQTICTFTLMTGATICSNGPEDVANNALATAAIGGGLLLIKGAARLLKTVEINKYVATSMLLSCITDFAVEIL</sequence>
<evidence type="ECO:0008006" key="16">
    <source>
        <dbReference type="Google" id="ProtNLM"/>
    </source>
</evidence>
<evidence type="ECO:0000259" key="13">
    <source>
        <dbReference type="Pfam" id="PF20266"/>
    </source>
</evidence>
<keyword evidence="15" id="KW-1185">Reference proteome</keyword>
<feature type="domain" description="Mab-21-like nucleotidyltransferase" evidence="12">
    <location>
        <begin position="58"/>
        <end position="237"/>
    </location>
</feature>
<keyword evidence="8" id="KW-0067">ATP-binding</keyword>
<comment type="similarity">
    <text evidence="3">Belongs to the mab-21 family.</text>
</comment>
<dbReference type="GO" id="GO:0016779">
    <property type="term" value="F:nucleotidyltransferase activity"/>
    <property type="evidence" value="ECO:0007669"/>
    <property type="project" value="UniProtKB-KW"/>
</dbReference>
<organism evidence="14 15">
    <name type="scientific">Zophobas morio</name>
    <dbReference type="NCBI Taxonomy" id="2755281"/>
    <lineage>
        <taxon>Eukaryota</taxon>
        <taxon>Metazoa</taxon>
        <taxon>Ecdysozoa</taxon>
        <taxon>Arthropoda</taxon>
        <taxon>Hexapoda</taxon>
        <taxon>Insecta</taxon>
        <taxon>Pterygota</taxon>
        <taxon>Neoptera</taxon>
        <taxon>Endopterygota</taxon>
        <taxon>Coleoptera</taxon>
        <taxon>Polyphaga</taxon>
        <taxon>Cucujiformia</taxon>
        <taxon>Tenebrionidae</taxon>
        <taxon>Zophobas</taxon>
    </lineage>
</organism>
<comment type="cofactor">
    <cofactor evidence="2">
        <name>Mg(2+)</name>
        <dbReference type="ChEBI" id="CHEBI:18420"/>
    </cofactor>
</comment>
<comment type="caution">
    <text evidence="14">The sequence shown here is derived from an EMBL/GenBank/DDBJ whole genome shotgun (WGS) entry which is preliminary data.</text>
</comment>
<evidence type="ECO:0000256" key="3">
    <source>
        <dbReference type="ARBA" id="ARBA00008307"/>
    </source>
</evidence>
<dbReference type="Pfam" id="PF03281">
    <property type="entry name" value="Mab-21"/>
    <property type="match status" value="1"/>
</dbReference>
<keyword evidence="7" id="KW-0547">Nucleotide-binding</keyword>
<evidence type="ECO:0000256" key="11">
    <source>
        <dbReference type="ARBA" id="ARBA00023211"/>
    </source>
</evidence>
<evidence type="ECO:0000256" key="1">
    <source>
        <dbReference type="ARBA" id="ARBA00001936"/>
    </source>
</evidence>
<comment type="cofactor">
    <cofactor evidence="1">
        <name>Mn(2+)</name>
        <dbReference type="ChEBI" id="CHEBI:29035"/>
    </cofactor>
</comment>
<dbReference type="Gene3D" id="1.10.1410.40">
    <property type="match status" value="1"/>
</dbReference>
<proteinExistence type="inferred from homology"/>
<evidence type="ECO:0000256" key="6">
    <source>
        <dbReference type="ARBA" id="ARBA00022723"/>
    </source>
</evidence>
<evidence type="ECO:0000256" key="9">
    <source>
        <dbReference type="ARBA" id="ARBA00022842"/>
    </source>
</evidence>
<dbReference type="InterPro" id="IPR024810">
    <property type="entry name" value="MAB21L/cGLR"/>
</dbReference>
<dbReference type="PANTHER" id="PTHR10656">
    <property type="entry name" value="CELL FATE DETERMINING PROTEIN MAB21-RELATED"/>
    <property type="match status" value="1"/>
</dbReference>
<protein>
    <recommendedName>
        <fullName evidence="16">Mab-21-like nucleotidyltransferase domain-containing protein</fullName>
    </recommendedName>
</protein>
<gene>
    <name evidence="14" type="ORF">Zmor_022474</name>
</gene>
<dbReference type="Gene3D" id="3.30.460.90">
    <property type="match status" value="1"/>
</dbReference>
<evidence type="ECO:0000256" key="8">
    <source>
        <dbReference type="ARBA" id="ARBA00022840"/>
    </source>
</evidence>
<keyword evidence="10" id="KW-0342">GTP-binding</keyword>
<evidence type="ECO:0000256" key="5">
    <source>
        <dbReference type="ARBA" id="ARBA00022695"/>
    </source>
</evidence>
<keyword evidence="6" id="KW-0479">Metal-binding</keyword>
<evidence type="ECO:0000256" key="10">
    <source>
        <dbReference type="ARBA" id="ARBA00023134"/>
    </source>
</evidence>
<evidence type="ECO:0000256" key="2">
    <source>
        <dbReference type="ARBA" id="ARBA00001946"/>
    </source>
</evidence>
<name>A0AA38M6C7_9CUCU</name>
<keyword evidence="5" id="KW-0548">Nucleotidyltransferase</keyword>